<evidence type="ECO:0000313" key="3">
    <source>
        <dbReference type="Proteomes" id="UP001519460"/>
    </source>
</evidence>
<accession>A0ABD0JUE3</accession>
<protein>
    <submittedName>
        <fullName evidence="2">Uncharacterized protein</fullName>
    </submittedName>
</protein>
<feature type="compositionally biased region" description="Polar residues" evidence="1">
    <location>
        <begin position="70"/>
        <end position="88"/>
    </location>
</feature>
<feature type="compositionally biased region" description="Polar residues" evidence="1">
    <location>
        <begin position="40"/>
        <end position="57"/>
    </location>
</feature>
<proteinExistence type="predicted"/>
<feature type="compositionally biased region" description="Basic and acidic residues" evidence="1">
    <location>
        <begin position="58"/>
        <end position="68"/>
    </location>
</feature>
<reference evidence="2 3" key="1">
    <citation type="journal article" date="2023" name="Sci. Data">
        <title>Genome assembly of the Korean intertidal mud-creeper Batillaria attramentaria.</title>
        <authorList>
            <person name="Patra A.K."/>
            <person name="Ho P.T."/>
            <person name="Jun S."/>
            <person name="Lee S.J."/>
            <person name="Kim Y."/>
            <person name="Won Y.J."/>
        </authorList>
    </citation>
    <scope>NUCLEOTIDE SEQUENCE [LARGE SCALE GENOMIC DNA]</scope>
    <source>
        <strain evidence="2">Wonlab-2016</strain>
    </source>
</reference>
<comment type="caution">
    <text evidence="2">The sequence shown here is derived from an EMBL/GenBank/DDBJ whole genome shotgun (WGS) entry which is preliminary data.</text>
</comment>
<name>A0ABD0JUE3_9CAEN</name>
<organism evidence="2 3">
    <name type="scientific">Batillaria attramentaria</name>
    <dbReference type="NCBI Taxonomy" id="370345"/>
    <lineage>
        <taxon>Eukaryota</taxon>
        <taxon>Metazoa</taxon>
        <taxon>Spiralia</taxon>
        <taxon>Lophotrochozoa</taxon>
        <taxon>Mollusca</taxon>
        <taxon>Gastropoda</taxon>
        <taxon>Caenogastropoda</taxon>
        <taxon>Sorbeoconcha</taxon>
        <taxon>Cerithioidea</taxon>
        <taxon>Batillariidae</taxon>
        <taxon>Batillaria</taxon>
    </lineage>
</organism>
<gene>
    <name evidence="2" type="ORF">BaRGS_00030505</name>
</gene>
<feature type="compositionally biased region" description="Basic and acidic residues" evidence="1">
    <location>
        <begin position="89"/>
        <end position="99"/>
    </location>
</feature>
<dbReference type="AlphaFoldDB" id="A0ABD0JUE3"/>
<keyword evidence="3" id="KW-1185">Reference proteome</keyword>
<dbReference type="EMBL" id="JACVVK020000330">
    <property type="protein sequence ID" value="KAK7478247.1"/>
    <property type="molecule type" value="Genomic_DNA"/>
</dbReference>
<dbReference type="Proteomes" id="UP001519460">
    <property type="component" value="Unassembled WGS sequence"/>
</dbReference>
<feature type="region of interest" description="Disordered" evidence="1">
    <location>
        <begin position="40"/>
        <end position="127"/>
    </location>
</feature>
<feature type="compositionally biased region" description="Polar residues" evidence="1">
    <location>
        <begin position="101"/>
        <end position="119"/>
    </location>
</feature>
<evidence type="ECO:0000313" key="2">
    <source>
        <dbReference type="EMBL" id="KAK7478247.1"/>
    </source>
</evidence>
<sequence length="165" mass="19107">MYSRHISHHTEQEFQWHQSYLQQTKHTEQRSKLKADLRTTLQTQSRPQNNAPNSKQTSEQRSKLKADLRTTLQTQSRPQNNASNSKQTSEQRSKLKADLRTTLQTQSRPQNNAPNSKQTSEQRSKLKADLAPIIAQSICTTRHKLKTGKYCRCHCRKHTGTKCII</sequence>
<evidence type="ECO:0000256" key="1">
    <source>
        <dbReference type="SAM" id="MobiDB-lite"/>
    </source>
</evidence>